<evidence type="ECO:0000256" key="1">
    <source>
        <dbReference type="SAM" id="MobiDB-lite"/>
    </source>
</evidence>
<feature type="region of interest" description="Disordered" evidence="1">
    <location>
        <begin position="128"/>
        <end position="212"/>
    </location>
</feature>
<gene>
    <name evidence="2" type="ORF">BPOR_0194g00090</name>
</gene>
<dbReference type="EMBL" id="PQXO01000194">
    <property type="protein sequence ID" value="TGO87938.1"/>
    <property type="molecule type" value="Genomic_DNA"/>
</dbReference>
<keyword evidence="3" id="KW-1185">Reference proteome</keyword>
<sequence length="651" mass="75144">MLFGNPQANMENVPVPKLQIVINKMQVSIRELPASNGNPYGILYKAELRHFHEVLQSKFNEPLTFTSNILMHGVDWQDFSPPAEILSGIGDFNGSKWGMPKVSTIITRSISEAVSRKTLGLLEAASQSNESTSISAPGKSPQVSSSSNVTVAGPSSRPKPPTVATDKDTSSIEGKRPSRVNSQLSTETSTTSESGYISAVDRSHSESGSRLSRRGYSKFAPLARFVKMLKKRQDKGKSVVAEPIRECVSCLDDFPVSDMVHVQCHDYCKDCFERLVVTAIEIESMWPVKCCLNDIPHTVILKNIKPDLAKTFQLKVSEREIAAGDRIYCVKPRGPWHEKMECPQDKDFQATVRLVLNLQLRQEAATRETQLQEIITRQEEERIRREAVRIRKVAEEERIAIQMVEDFERREAEEVGGEAERVFQLEEAILRRRDDTRIAEIASNFIEIREELNVLHRSQKSRLATRSQEEFKMLQEREDGFYKLLRRHSSQHDQLKKEYETEYTNQELRFRNEYDQRRKEEIRAVQENTEKLEAFWKDKPDAVYNIGAAKDSHKEGYILAFRNWDYNRKIALHECTKNFESRRTSLTSSQILEDAEFKQKMRDEWREWARNKVAEVRWFDAVIAEREHVLQTLENEQYTMATAESERGRAF</sequence>
<reference evidence="2 3" key="1">
    <citation type="submission" date="2017-12" db="EMBL/GenBank/DDBJ databases">
        <title>Comparative genomics of Botrytis spp.</title>
        <authorList>
            <person name="Valero-Jimenez C.A."/>
            <person name="Tapia P."/>
            <person name="Veloso J."/>
            <person name="Silva-Moreno E."/>
            <person name="Staats M."/>
            <person name="Valdes J.H."/>
            <person name="Van Kan J.A.L."/>
        </authorList>
    </citation>
    <scope>NUCLEOTIDE SEQUENCE [LARGE SCALE GENOMIC DNA]</scope>
    <source>
        <strain evidence="2 3">MUCL3349</strain>
    </source>
</reference>
<comment type="caution">
    <text evidence="2">The sequence shown here is derived from an EMBL/GenBank/DDBJ whole genome shotgun (WGS) entry which is preliminary data.</text>
</comment>
<protein>
    <recommendedName>
        <fullName evidence="4">RING-type domain-containing protein</fullName>
    </recommendedName>
</protein>
<evidence type="ECO:0000313" key="2">
    <source>
        <dbReference type="EMBL" id="TGO87938.1"/>
    </source>
</evidence>
<name>A0A4Z1KTV2_9HELO</name>
<accession>A0A4Z1KTV2</accession>
<dbReference type="STRING" id="87229.A0A4Z1KTV2"/>
<feature type="compositionally biased region" description="Basic and acidic residues" evidence="1">
    <location>
        <begin position="165"/>
        <end position="176"/>
    </location>
</feature>
<feature type="compositionally biased region" description="Polar residues" evidence="1">
    <location>
        <begin position="128"/>
        <end position="150"/>
    </location>
</feature>
<evidence type="ECO:0008006" key="4">
    <source>
        <dbReference type="Google" id="ProtNLM"/>
    </source>
</evidence>
<proteinExistence type="predicted"/>
<dbReference type="AlphaFoldDB" id="A0A4Z1KTV2"/>
<dbReference type="Proteomes" id="UP000297280">
    <property type="component" value="Unassembled WGS sequence"/>
</dbReference>
<organism evidence="2 3">
    <name type="scientific">Botrytis porri</name>
    <dbReference type="NCBI Taxonomy" id="87229"/>
    <lineage>
        <taxon>Eukaryota</taxon>
        <taxon>Fungi</taxon>
        <taxon>Dikarya</taxon>
        <taxon>Ascomycota</taxon>
        <taxon>Pezizomycotina</taxon>
        <taxon>Leotiomycetes</taxon>
        <taxon>Helotiales</taxon>
        <taxon>Sclerotiniaceae</taxon>
        <taxon>Botrytis</taxon>
    </lineage>
</organism>
<feature type="compositionally biased region" description="Low complexity" evidence="1">
    <location>
        <begin position="185"/>
        <end position="194"/>
    </location>
</feature>
<evidence type="ECO:0000313" key="3">
    <source>
        <dbReference type="Proteomes" id="UP000297280"/>
    </source>
</evidence>